<evidence type="ECO:0000259" key="1">
    <source>
        <dbReference type="PROSITE" id="PS50853"/>
    </source>
</evidence>
<keyword evidence="3" id="KW-1185">Reference proteome</keyword>
<dbReference type="EMBL" id="JASHIF010000032">
    <property type="protein sequence ID" value="MDI9862550.1"/>
    <property type="molecule type" value="Genomic_DNA"/>
</dbReference>
<dbReference type="CDD" id="cd00063">
    <property type="entry name" value="FN3"/>
    <property type="match status" value="1"/>
</dbReference>
<evidence type="ECO:0000313" key="3">
    <source>
        <dbReference type="Proteomes" id="UP001236507"/>
    </source>
</evidence>
<dbReference type="PROSITE" id="PS50853">
    <property type="entry name" value="FN3"/>
    <property type="match status" value="1"/>
</dbReference>
<dbReference type="Proteomes" id="UP001236507">
    <property type="component" value="Unassembled WGS sequence"/>
</dbReference>
<reference evidence="2 3" key="1">
    <citation type="submission" date="2023-05" db="EMBL/GenBank/DDBJ databases">
        <title>Novel species of genus Flectobacillus isolated from stream in China.</title>
        <authorList>
            <person name="Lu H."/>
        </authorList>
    </citation>
    <scope>NUCLEOTIDE SEQUENCE [LARGE SCALE GENOMIC DNA]</scope>
    <source>
        <strain evidence="2 3">KCTC 42575</strain>
    </source>
</reference>
<dbReference type="InterPro" id="IPR003961">
    <property type="entry name" value="FN3_dom"/>
</dbReference>
<dbReference type="SUPFAM" id="SSF49265">
    <property type="entry name" value="Fibronectin type III"/>
    <property type="match status" value="1"/>
</dbReference>
<evidence type="ECO:0000313" key="2">
    <source>
        <dbReference type="EMBL" id="MDI9862550.1"/>
    </source>
</evidence>
<organism evidence="2 3">
    <name type="scientific">Flectobacillus roseus</name>
    <dbReference type="NCBI Taxonomy" id="502259"/>
    <lineage>
        <taxon>Bacteria</taxon>
        <taxon>Pseudomonadati</taxon>
        <taxon>Bacteroidota</taxon>
        <taxon>Cytophagia</taxon>
        <taxon>Cytophagales</taxon>
        <taxon>Flectobacillaceae</taxon>
        <taxon>Flectobacillus</taxon>
    </lineage>
</organism>
<dbReference type="InterPro" id="IPR013783">
    <property type="entry name" value="Ig-like_fold"/>
</dbReference>
<feature type="non-terminal residue" evidence="2">
    <location>
        <position position="680"/>
    </location>
</feature>
<gene>
    <name evidence="2" type="ORF">QM524_25215</name>
</gene>
<name>A0ABT6YG33_9BACT</name>
<accession>A0ABT6YG33</accession>
<proteinExistence type="predicted"/>
<sequence>MIKSLRFYLQSLLLLCVFGIKAISQNYPLSGTVSFIPQQSLTWSSFYTTNALTITINLKDNTSTPGPVFARIALTRQGTDIRNNESFVASKGITVNFGGITTITGIDLAENFLPTNLVSQGLDPNFFSQGGVLSSGFWTIEVILYELNAARNYRQVSDKFSYSFTQYNGLPPLLNLPSNESEVDARYGQNFSFLWTPQATSLNGQAGVSYQFSLWELGEDENANDASEGKTPIYTTSVSVPMLAYDATKPLLQTGKRYAWQVQVKDVSGTNVYDNQGKSQVWEFRYGLTCSSPNALLLKSVGSGYHELSWGAVNLAQSYQVRWRKKSSKDDYTFQNTTSNSLVLALPSGNEYELSVQSVCSGENSQWSSDIYQENPQSGTGSTTATVIPNAATNPADIPVNGSDVNQQDYDNLVSNLQRPPTTTETRCGVSVVKDVVSCQDDEVSNTGVGDVPFTSKPNSTFYVNGYDVRITKVIDNTSGEGLLYFPILGQRIPVIWRGVQLMEGKGLHETQPYGCLTSGEVQMVGSNPNLIASDLTAQYNNLYNSLNSPGSYSGTFGEALDSLKIKSELLQDAKNRTKANIESLLSVTKAVKTGFKALEKTFMDTYKSADNFPQIAKDLLALKPDSTNPNQVLNRLQVCIAQTPSTTGGKKQAKVNLYQLKLAECLDNSNILQETQEYA</sequence>
<dbReference type="RefSeq" id="WP_283346788.1">
    <property type="nucleotide sequence ID" value="NZ_JASHIF010000032.1"/>
</dbReference>
<dbReference type="InterPro" id="IPR036116">
    <property type="entry name" value="FN3_sf"/>
</dbReference>
<feature type="domain" description="Fibronectin type-III" evidence="1">
    <location>
        <begin position="292"/>
        <end position="378"/>
    </location>
</feature>
<dbReference type="Gene3D" id="2.60.40.10">
    <property type="entry name" value="Immunoglobulins"/>
    <property type="match status" value="1"/>
</dbReference>
<comment type="caution">
    <text evidence="2">The sequence shown here is derived from an EMBL/GenBank/DDBJ whole genome shotgun (WGS) entry which is preliminary data.</text>
</comment>
<protein>
    <submittedName>
        <fullName evidence="2">Fibronectin type III domain-containing protein</fullName>
    </submittedName>
</protein>